<sequence>MKYYPFFFMAIFLMSCSNERVLQLPEIQGAEVTEVLDVSPAYLFYDESQPDSTLLNRKNLISTTNWLVNVDRRLTLKQAIPHIKYMQDKKRNAKMHKNENAKNFYTCNDTTIENLGFVEFTNTFYFDSPPTLEAEKTTVIALKVNSLEDISINSSLNANISNFRNVDLNSIHSIKQVLKDNLKLQLHISDKITFQDYITLKQKLNPIKSSISPNEYIY</sequence>
<evidence type="ECO:0000313" key="1">
    <source>
        <dbReference type="EMBL" id="MCA0133848.1"/>
    </source>
</evidence>
<evidence type="ECO:0000313" key="2">
    <source>
        <dbReference type="Proteomes" id="UP001198901"/>
    </source>
</evidence>
<proteinExistence type="predicted"/>
<dbReference type="PROSITE" id="PS51257">
    <property type="entry name" value="PROKAR_LIPOPROTEIN"/>
    <property type="match status" value="1"/>
</dbReference>
<keyword evidence="2" id="KW-1185">Reference proteome</keyword>
<name>A0ABS7XV09_9FLAO</name>
<gene>
    <name evidence="1" type="ORF">LBU54_14720</name>
</gene>
<reference evidence="2" key="1">
    <citation type="submission" date="2023-07" db="EMBL/GenBank/DDBJ databases">
        <authorList>
            <person name="Yue Y."/>
        </authorList>
    </citation>
    <scope>NUCLEOTIDE SEQUENCE [LARGE SCALE GENOMIC DNA]</scope>
    <source>
        <strain evidence="2">D23</strain>
    </source>
</reference>
<organism evidence="1 2">
    <name type="scientific">Winogradskyella alexanderae</name>
    <dbReference type="NCBI Taxonomy" id="2877123"/>
    <lineage>
        <taxon>Bacteria</taxon>
        <taxon>Pseudomonadati</taxon>
        <taxon>Bacteroidota</taxon>
        <taxon>Flavobacteriia</taxon>
        <taxon>Flavobacteriales</taxon>
        <taxon>Flavobacteriaceae</taxon>
        <taxon>Winogradskyella</taxon>
    </lineage>
</organism>
<accession>A0ABS7XV09</accession>
<dbReference type="Proteomes" id="UP001198901">
    <property type="component" value="Unassembled WGS sequence"/>
</dbReference>
<comment type="caution">
    <text evidence="1">The sequence shown here is derived from an EMBL/GenBank/DDBJ whole genome shotgun (WGS) entry which is preliminary data.</text>
</comment>
<dbReference type="EMBL" id="JAIUJR010000013">
    <property type="protein sequence ID" value="MCA0133848.1"/>
    <property type="molecule type" value="Genomic_DNA"/>
</dbReference>
<protein>
    <submittedName>
        <fullName evidence="1">Uncharacterized protein</fullName>
    </submittedName>
</protein>
<dbReference type="RefSeq" id="WP_224531791.1">
    <property type="nucleotide sequence ID" value="NZ_JAIUJR010000013.1"/>
</dbReference>